<dbReference type="PROSITE" id="PS51841">
    <property type="entry name" value="LTD"/>
    <property type="match status" value="1"/>
</dbReference>
<dbReference type="PANTHER" id="PTHR45721:SF11">
    <property type="entry name" value="LAMIN DM0-RELATED"/>
    <property type="match status" value="1"/>
</dbReference>
<dbReference type="Pfam" id="PF00932">
    <property type="entry name" value="LTD"/>
    <property type="match status" value="1"/>
</dbReference>
<dbReference type="GO" id="GO:0007097">
    <property type="term" value="P:nuclear migration"/>
    <property type="evidence" value="ECO:0007669"/>
    <property type="project" value="TreeGrafter"/>
</dbReference>
<dbReference type="SMART" id="SM01391">
    <property type="entry name" value="Filament"/>
    <property type="match status" value="1"/>
</dbReference>
<dbReference type="GO" id="GO:0005882">
    <property type="term" value="C:intermediate filament"/>
    <property type="evidence" value="ECO:0007669"/>
    <property type="project" value="UniProtKB-KW"/>
</dbReference>
<evidence type="ECO:0000256" key="4">
    <source>
        <dbReference type="ARBA" id="ARBA00023242"/>
    </source>
</evidence>
<feature type="domain" description="IF rod" evidence="9">
    <location>
        <begin position="105"/>
        <end position="461"/>
    </location>
</feature>
<name>A0A085NEN0_9BILA</name>
<feature type="region of interest" description="Disordered" evidence="7">
    <location>
        <begin position="581"/>
        <end position="613"/>
    </location>
</feature>
<dbReference type="SUPFAM" id="SSF64593">
    <property type="entry name" value="Intermediate filament protein, coiled coil region"/>
    <property type="match status" value="2"/>
</dbReference>
<dbReference type="InterPro" id="IPR018039">
    <property type="entry name" value="IF_conserved"/>
</dbReference>
<reference evidence="11 12" key="1">
    <citation type="journal article" date="2014" name="Nat. Genet.">
        <title>Genome and transcriptome of the porcine whipworm Trichuris suis.</title>
        <authorList>
            <person name="Jex A.R."/>
            <person name="Nejsum P."/>
            <person name="Schwarz E.M."/>
            <person name="Hu L."/>
            <person name="Young N.D."/>
            <person name="Hall R.S."/>
            <person name="Korhonen P.K."/>
            <person name="Liao S."/>
            <person name="Thamsborg S."/>
            <person name="Xia J."/>
            <person name="Xu P."/>
            <person name="Wang S."/>
            <person name="Scheerlinck J.P."/>
            <person name="Hofmann A."/>
            <person name="Sternberg P.W."/>
            <person name="Wang J."/>
            <person name="Gasser R.B."/>
        </authorList>
    </citation>
    <scope>NUCLEOTIDE SEQUENCE [LARGE SCALE GENOMIC DNA]</scope>
    <source>
        <strain evidence="11">DCEP-RM93F</strain>
        <strain evidence="10">DCEP-RM93M</strain>
    </source>
</reference>
<evidence type="ECO:0008006" key="13">
    <source>
        <dbReference type="Google" id="ProtNLM"/>
    </source>
</evidence>
<evidence type="ECO:0000256" key="3">
    <source>
        <dbReference type="ARBA" id="ARBA00023054"/>
    </source>
</evidence>
<evidence type="ECO:0000259" key="8">
    <source>
        <dbReference type="PROSITE" id="PS51841"/>
    </source>
</evidence>
<dbReference type="EMBL" id="KL363194">
    <property type="protein sequence ID" value="KFD56360.1"/>
    <property type="molecule type" value="Genomic_DNA"/>
</dbReference>
<dbReference type="Gene3D" id="2.60.40.1260">
    <property type="entry name" value="Lamin Tail domain"/>
    <property type="match status" value="1"/>
</dbReference>
<evidence type="ECO:0000256" key="7">
    <source>
        <dbReference type="SAM" id="MobiDB-lite"/>
    </source>
</evidence>
<dbReference type="GO" id="GO:0005200">
    <property type="term" value="F:structural constituent of cytoskeleton"/>
    <property type="evidence" value="ECO:0007669"/>
    <property type="project" value="TreeGrafter"/>
</dbReference>
<feature type="coiled-coil region" evidence="6">
    <location>
        <begin position="297"/>
        <end position="439"/>
    </location>
</feature>
<feature type="compositionally biased region" description="Basic and acidic residues" evidence="7">
    <location>
        <begin position="581"/>
        <end position="592"/>
    </location>
</feature>
<dbReference type="PANTHER" id="PTHR45721">
    <property type="entry name" value="LAMIN DM0-RELATED"/>
    <property type="match status" value="1"/>
</dbReference>
<dbReference type="Proteomes" id="UP000030764">
    <property type="component" value="Unassembled WGS sequence"/>
</dbReference>
<dbReference type="GO" id="GO:0031507">
    <property type="term" value="P:heterochromatin formation"/>
    <property type="evidence" value="ECO:0007669"/>
    <property type="project" value="TreeGrafter"/>
</dbReference>
<keyword evidence="4" id="KW-0539">Nucleus</keyword>
<dbReference type="PROSITE" id="PS00226">
    <property type="entry name" value="IF_ROD_1"/>
    <property type="match status" value="1"/>
</dbReference>
<accession>A0A085NEN0</accession>
<feature type="non-terminal residue" evidence="11">
    <location>
        <position position="1"/>
    </location>
</feature>
<dbReference type="AlphaFoldDB" id="A0A085NEN0"/>
<sequence length="613" mass="71579">AAGRTLLLKYYRQLLLPRSKGASKFYCQFVVMRNFLLDWVISRVNCSIHLADTMSQRSVHRTTQISFVQTRGSSPALEASDESAVAVSSGTTSPLTPTRMTRLQEKHQLQQLNDRLAQYIDRMRTLETENQRLGLCIRNSEEVVTRERNNMRGAYEKELAEARRLCDELSHEKARLQIECGKQVVTIDELQKRIAQLDQELKDQKKLQKHLENEVRDLSARLNGVDQQKRSSEQEYVRVKSELQDLRAQYQKLEKDLEDETLNRLDNENRVTSLREELAFSKQLYDKELEETRRKRQIEITEMNQELQDEYKQKLQEALANMREQLETQIRMSRKEVEDMYENKLQTLRDMADANRDTATAGEEERAKLRSQVTFLENKRSKLASDFADLEKKYNDLLERNNLLRDEMYSRLRSKDMEVKRLRNEAETMMREYKDLMDTKIMLTMEIDAYRRLLEGEEARHDIFACTLTILFTHADFKGEVHILDHDLDGMFVKLVNNSGQDVPIGGWTLKRKAGGAEVSYKFHAKLVLKSDKTVTVWSCNSGVTPNPPTDLVMRNQQWPVGPRIRTTLFNASEEEVAWRESEKASRSERTSYRSSDPLDYGVEDGEQRCSLM</sequence>
<dbReference type="Proteomes" id="UP000030758">
    <property type="component" value="Unassembled WGS sequence"/>
</dbReference>
<dbReference type="InterPro" id="IPR001322">
    <property type="entry name" value="Lamin_tail_dom"/>
</dbReference>
<organism evidence="11">
    <name type="scientific">Trichuris suis</name>
    <name type="common">pig whipworm</name>
    <dbReference type="NCBI Taxonomy" id="68888"/>
    <lineage>
        <taxon>Eukaryota</taxon>
        <taxon>Metazoa</taxon>
        <taxon>Ecdysozoa</taxon>
        <taxon>Nematoda</taxon>
        <taxon>Enoplea</taxon>
        <taxon>Dorylaimia</taxon>
        <taxon>Trichinellida</taxon>
        <taxon>Trichuridae</taxon>
        <taxon>Trichuris</taxon>
    </lineage>
</organism>
<evidence type="ECO:0000256" key="2">
    <source>
        <dbReference type="ARBA" id="ARBA00022754"/>
    </source>
</evidence>
<keyword evidence="2 5" id="KW-0403">Intermediate filament</keyword>
<gene>
    <name evidence="10" type="ORF">M513_02815</name>
    <name evidence="11" type="ORF">M514_02815</name>
</gene>
<dbReference type="Pfam" id="PF00038">
    <property type="entry name" value="Filament"/>
    <property type="match status" value="1"/>
</dbReference>
<dbReference type="GO" id="GO:0006998">
    <property type="term" value="P:nuclear envelope organization"/>
    <property type="evidence" value="ECO:0007669"/>
    <property type="project" value="TreeGrafter"/>
</dbReference>
<dbReference type="GO" id="GO:0005652">
    <property type="term" value="C:nuclear lamina"/>
    <property type="evidence" value="ECO:0007669"/>
    <property type="project" value="TreeGrafter"/>
</dbReference>
<feature type="coiled-coil region" evidence="6">
    <location>
        <begin position="102"/>
        <end position="270"/>
    </location>
</feature>
<keyword evidence="3 6" id="KW-0175">Coiled coil</keyword>
<comment type="subcellular location">
    <subcellularLocation>
        <location evidence="1">Nucleus</location>
    </subcellularLocation>
</comment>
<dbReference type="EMBL" id="KL367509">
    <property type="protein sequence ID" value="KFD67926.1"/>
    <property type="molecule type" value="Genomic_DNA"/>
</dbReference>
<dbReference type="PROSITE" id="PS51842">
    <property type="entry name" value="IF_ROD_2"/>
    <property type="match status" value="1"/>
</dbReference>
<dbReference type="SUPFAM" id="SSF74853">
    <property type="entry name" value="Lamin A/C globular tail domain"/>
    <property type="match status" value="1"/>
</dbReference>
<dbReference type="InterPro" id="IPR039008">
    <property type="entry name" value="IF_rod_dom"/>
</dbReference>
<proteinExistence type="inferred from homology"/>
<dbReference type="GO" id="GO:0090435">
    <property type="term" value="P:protein localization to nuclear envelope"/>
    <property type="evidence" value="ECO:0007669"/>
    <property type="project" value="TreeGrafter"/>
</dbReference>
<evidence type="ECO:0000256" key="1">
    <source>
        <dbReference type="ARBA" id="ARBA00004123"/>
    </source>
</evidence>
<dbReference type="GO" id="GO:0051664">
    <property type="term" value="P:nuclear pore localization"/>
    <property type="evidence" value="ECO:0007669"/>
    <property type="project" value="TreeGrafter"/>
</dbReference>
<keyword evidence="12" id="KW-1185">Reference proteome</keyword>
<evidence type="ECO:0000256" key="6">
    <source>
        <dbReference type="SAM" id="Coils"/>
    </source>
</evidence>
<feature type="domain" description="LTD" evidence="8">
    <location>
        <begin position="469"/>
        <end position="595"/>
    </location>
</feature>
<comment type="similarity">
    <text evidence="5">Belongs to the intermediate filament family.</text>
</comment>
<evidence type="ECO:0000313" key="10">
    <source>
        <dbReference type="EMBL" id="KFD56360.1"/>
    </source>
</evidence>
<evidence type="ECO:0000259" key="9">
    <source>
        <dbReference type="PROSITE" id="PS51842"/>
    </source>
</evidence>
<dbReference type="Gene3D" id="1.20.5.500">
    <property type="entry name" value="Single helix bin"/>
    <property type="match status" value="1"/>
</dbReference>
<dbReference type="Gene3D" id="1.20.5.1160">
    <property type="entry name" value="Vasodilator-stimulated phosphoprotein"/>
    <property type="match status" value="1"/>
</dbReference>
<protein>
    <recommendedName>
        <fullName evidence="13">Intermediate filament tail domain protein</fullName>
    </recommendedName>
</protein>
<evidence type="ECO:0000313" key="12">
    <source>
        <dbReference type="Proteomes" id="UP000030764"/>
    </source>
</evidence>
<dbReference type="InterPro" id="IPR036415">
    <property type="entry name" value="Lamin_tail_dom_sf"/>
</dbReference>
<evidence type="ECO:0000313" key="11">
    <source>
        <dbReference type="EMBL" id="KFD67926.1"/>
    </source>
</evidence>
<dbReference type="Gene3D" id="1.20.5.170">
    <property type="match status" value="1"/>
</dbReference>
<evidence type="ECO:0000256" key="5">
    <source>
        <dbReference type="RuleBase" id="RU000685"/>
    </source>
</evidence>